<reference evidence="2" key="2">
    <citation type="submission" date="2021-04" db="EMBL/GenBank/DDBJ databases">
        <authorList>
            <person name="Gilroy R."/>
        </authorList>
    </citation>
    <scope>NUCLEOTIDE SEQUENCE</scope>
    <source>
        <strain evidence="2">ChiGjej1B1-98</strain>
    </source>
</reference>
<sequence length="189" mass="20159">MESETRVARRRGRLSFVAVGLSIALTLTGCQLQPSTAPPPADTASPASPSEGTGGNVDYDVGQVVEIWTQASSRGEGYGEAINDLRDAHPTPIVFTNEEAWEVWVDTLPEPLIEHGRAIEPDFTDEALLMGSYDDCMMVPSVDHVGDGQLQFTAQQAQEVDCGWSPSTVVIMSIPLSTLAVDADDVGLA</sequence>
<evidence type="ECO:0000313" key="3">
    <source>
        <dbReference type="Proteomes" id="UP000824005"/>
    </source>
</evidence>
<organism evidence="2 3">
    <name type="scientific">Candidatus Agrococcus pullicola</name>
    <dbReference type="NCBI Taxonomy" id="2838429"/>
    <lineage>
        <taxon>Bacteria</taxon>
        <taxon>Bacillati</taxon>
        <taxon>Actinomycetota</taxon>
        <taxon>Actinomycetes</taxon>
        <taxon>Micrococcales</taxon>
        <taxon>Microbacteriaceae</taxon>
        <taxon>Agrococcus</taxon>
    </lineage>
</organism>
<evidence type="ECO:0008006" key="4">
    <source>
        <dbReference type="Google" id="ProtNLM"/>
    </source>
</evidence>
<evidence type="ECO:0000256" key="1">
    <source>
        <dbReference type="SAM" id="MobiDB-lite"/>
    </source>
</evidence>
<accession>A0A9D1YW04</accession>
<comment type="caution">
    <text evidence="2">The sequence shown here is derived from an EMBL/GenBank/DDBJ whole genome shotgun (WGS) entry which is preliminary data.</text>
</comment>
<name>A0A9D1YW04_9MICO</name>
<evidence type="ECO:0000313" key="2">
    <source>
        <dbReference type="EMBL" id="HIY66758.1"/>
    </source>
</evidence>
<dbReference type="EMBL" id="DXDC01000325">
    <property type="protein sequence ID" value="HIY66758.1"/>
    <property type="molecule type" value="Genomic_DNA"/>
</dbReference>
<proteinExistence type="predicted"/>
<reference evidence="2" key="1">
    <citation type="journal article" date="2021" name="PeerJ">
        <title>Extensive microbial diversity within the chicken gut microbiome revealed by metagenomics and culture.</title>
        <authorList>
            <person name="Gilroy R."/>
            <person name="Ravi A."/>
            <person name="Getino M."/>
            <person name="Pursley I."/>
            <person name="Horton D.L."/>
            <person name="Alikhan N.F."/>
            <person name="Baker D."/>
            <person name="Gharbi K."/>
            <person name="Hall N."/>
            <person name="Watson M."/>
            <person name="Adriaenssens E.M."/>
            <person name="Foster-Nyarko E."/>
            <person name="Jarju S."/>
            <person name="Secka A."/>
            <person name="Antonio M."/>
            <person name="Oren A."/>
            <person name="Chaudhuri R.R."/>
            <person name="La Ragione R."/>
            <person name="Hildebrand F."/>
            <person name="Pallen M.J."/>
        </authorList>
    </citation>
    <scope>NUCLEOTIDE SEQUENCE</scope>
    <source>
        <strain evidence="2">ChiGjej1B1-98</strain>
    </source>
</reference>
<protein>
    <recommendedName>
        <fullName evidence="4">Lipoprotein</fullName>
    </recommendedName>
</protein>
<gene>
    <name evidence="2" type="ORF">H9830_10835</name>
</gene>
<dbReference type="PROSITE" id="PS51257">
    <property type="entry name" value="PROKAR_LIPOPROTEIN"/>
    <property type="match status" value="1"/>
</dbReference>
<feature type="region of interest" description="Disordered" evidence="1">
    <location>
        <begin position="33"/>
        <end position="58"/>
    </location>
</feature>
<dbReference type="AlphaFoldDB" id="A0A9D1YW04"/>
<dbReference type="Proteomes" id="UP000824005">
    <property type="component" value="Unassembled WGS sequence"/>
</dbReference>